<feature type="domain" description="ABC transporter" evidence="5">
    <location>
        <begin position="5"/>
        <end position="229"/>
    </location>
</feature>
<name>A0A161SIB0_9BACL</name>
<keyword evidence="4 6" id="KW-0067">ATP-binding</keyword>
<dbReference type="InterPro" id="IPR003593">
    <property type="entry name" value="AAA+_ATPase"/>
</dbReference>
<dbReference type="GO" id="GO:0016887">
    <property type="term" value="F:ATP hydrolysis activity"/>
    <property type="evidence" value="ECO:0007669"/>
    <property type="project" value="InterPro"/>
</dbReference>
<keyword evidence="3" id="KW-0547">Nucleotide-binding</keyword>
<accession>A0A161SIB0</accession>
<dbReference type="EMBL" id="LQNT01000012">
    <property type="protein sequence ID" value="KZE36823.1"/>
    <property type="molecule type" value="Genomic_DNA"/>
</dbReference>
<dbReference type="SMART" id="SM00382">
    <property type="entry name" value="AAA"/>
    <property type="match status" value="1"/>
</dbReference>
<protein>
    <submittedName>
        <fullName evidence="6">ABC transporter ATP-binding protein</fullName>
    </submittedName>
</protein>
<dbReference type="GO" id="GO:0005524">
    <property type="term" value="F:ATP binding"/>
    <property type="evidence" value="ECO:0007669"/>
    <property type="project" value="UniProtKB-KW"/>
</dbReference>
<gene>
    <name evidence="6" type="ORF">AV656_13645</name>
</gene>
<evidence type="ECO:0000256" key="1">
    <source>
        <dbReference type="ARBA" id="ARBA00005417"/>
    </source>
</evidence>
<evidence type="ECO:0000256" key="3">
    <source>
        <dbReference type="ARBA" id="ARBA00022741"/>
    </source>
</evidence>
<comment type="caution">
    <text evidence="6">The sequence shown here is derived from an EMBL/GenBank/DDBJ whole genome shotgun (WGS) entry which is preliminary data.</text>
</comment>
<dbReference type="CDD" id="cd03230">
    <property type="entry name" value="ABC_DR_subfamily_A"/>
    <property type="match status" value="1"/>
</dbReference>
<dbReference type="PROSITE" id="PS00211">
    <property type="entry name" value="ABC_TRANSPORTER_1"/>
    <property type="match status" value="1"/>
</dbReference>
<comment type="similarity">
    <text evidence="1">Belongs to the ABC transporter superfamily.</text>
</comment>
<dbReference type="InterPro" id="IPR003439">
    <property type="entry name" value="ABC_transporter-like_ATP-bd"/>
</dbReference>
<reference evidence="6 7" key="1">
    <citation type="submission" date="2016-01" db="EMBL/GenBank/DDBJ databases">
        <title>Whole genome sequencing of Bhargavaea cecembensis T14.</title>
        <authorList>
            <person name="Hong K.W."/>
        </authorList>
    </citation>
    <scope>NUCLEOTIDE SEQUENCE [LARGE SCALE GENOMIC DNA]</scope>
    <source>
        <strain evidence="6 7">T14</strain>
    </source>
</reference>
<dbReference type="PANTHER" id="PTHR43335">
    <property type="entry name" value="ABC TRANSPORTER, ATP-BINDING PROTEIN"/>
    <property type="match status" value="1"/>
</dbReference>
<dbReference type="SUPFAM" id="SSF52540">
    <property type="entry name" value="P-loop containing nucleoside triphosphate hydrolases"/>
    <property type="match status" value="1"/>
</dbReference>
<dbReference type="AlphaFoldDB" id="A0A161SIB0"/>
<evidence type="ECO:0000313" key="6">
    <source>
        <dbReference type="EMBL" id="KZE36823.1"/>
    </source>
</evidence>
<keyword evidence="2" id="KW-0813">Transport</keyword>
<dbReference type="Pfam" id="PF00005">
    <property type="entry name" value="ABC_tran"/>
    <property type="match status" value="1"/>
</dbReference>
<sequence>MNAVLEVSALTKQYDGFRAVDGLTFSLAEQTATALIGPNGSGKTTTLSMLAGLLRQSSGTIRFSGSGKDPRSAIGFLPQYPKFFPWMTAIEYMELAAGLSGLGGREVRTACEKTLGFVGLGEAGKKRIGGFSGGMKQRLGLAQAIIHRPALLLLDEPVSALDPAGRREVMEMLKELGESSTILYSTHILNDAEEMTDQLLFLRNGKLIEQGPLREVREKYGDSGYRVLFRDPEAAERFAGAAPWAGSADGSAVMISGEEVSMQELLRYASEHPEGITDIGRSSVRLEEIFMKVVEKP</sequence>
<evidence type="ECO:0000256" key="2">
    <source>
        <dbReference type="ARBA" id="ARBA00022448"/>
    </source>
</evidence>
<evidence type="ECO:0000313" key="7">
    <source>
        <dbReference type="Proteomes" id="UP000076490"/>
    </source>
</evidence>
<evidence type="ECO:0000256" key="4">
    <source>
        <dbReference type="ARBA" id="ARBA00022840"/>
    </source>
</evidence>
<dbReference type="Gene3D" id="3.40.50.300">
    <property type="entry name" value="P-loop containing nucleotide triphosphate hydrolases"/>
    <property type="match status" value="1"/>
</dbReference>
<dbReference type="Proteomes" id="UP000076490">
    <property type="component" value="Unassembled WGS sequence"/>
</dbReference>
<dbReference type="PANTHER" id="PTHR43335:SF11">
    <property type="entry name" value="ABC TRANSPORTER RELATED"/>
    <property type="match status" value="1"/>
</dbReference>
<dbReference type="PROSITE" id="PS50893">
    <property type="entry name" value="ABC_TRANSPORTER_2"/>
    <property type="match status" value="1"/>
</dbReference>
<dbReference type="RefSeq" id="WP_063183056.1">
    <property type="nucleotide sequence ID" value="NZ_LQNT01000012.1"/>
</dbReference>
<dbReference type="InterPro" id="IPR027417">
    <property type="entry name" value="P-loop_NTPase"/>
</dbReference>
<dbReference type="OrthoDB" id="9804819at2"/>
<proteinExistence type="inferred from homology"/>
<evidence type="ECO:0000259" key="5">
    <source>
        <dbReference type="PROSITE" id="PS50893"/>
    </source>
</evidence>
<dbReference type="InterPro" id="IPR017871">
    <property type="entry name" value="ABC_transporter-like_CS"/>
</dbReference>
<organism evidence="6 7">
    <name type="scientific">Bhargavaea cecembensis</name>
    <dbReference type="NCBI Taxonomy" id="394098"/>
    <lineage>
        <taxon>Bacteria</taxon>
        <taxon>Bacillati</taxon>
        <taxon>Bacillota</taxon>
        <taxon>Bacilli</taxon>
        <taxon>Bacillales</taxon>
        <taxon>Caryophanaceae</taxon>
        <taxon>Bhargavaea</taxon>
    </lineage>
</organism>